<dbReference type="Pfam" id="PF02302">
    <property type="entry name" value="PTS_IIB"/>
    <property type="match status" value="1"/>
</dbReference>
<keyword evidence="3 9" id="KW-0762">Sugar transport</keyword>
<feature type="domain" description="PTS EIIB type-3" evidence="8">
    <location>
        <begin position="1"/>
        <end position="103"/>
    </location>
</feature>
<keyword evidence="4 9" id="KW-0808">Transferase</keyword>
<keyword evidence="5" id="KW-0598">Phosphotransferase system</keyword>
<evidence type="ECO:0000313" key="9">
    <source>
        <dbReference type="EMBL" id="MDM8194980.1"/>
    </source>
</evidence>
<dbReference type="InterPro" id="IPR051819">
    <property type="entry name" value="PTS_sugar-specific_EIIB"/>
</dbReference>
<dbReference type="RefSeq" id="WP_087243155.1">
    <property type="nucleotide sequence ID" value="NZ_JAUDCK010000003.1"/>
</dbReference>
<keyword evidence="10" id="KW-1185">Reference proteome</keyword>
<dbReference type="Proteomes" id="UP001529275">
    <property type="component" value="Unassembled WGS sequence"/>
</dbReference>
<sequence length="106" mass="11892">MIHIVLCCAAAMSTSLLVEKMKREADYQGIRVDIRAVGVHDVHQATDANIILLAPQVKYIKKQLQKALPDIPVMDISMRDYGTMNGKNVFQNAMEMIEQNKSDEMG</sequence>
<dbReference type="InterPro" id="IPR013012">
    <property type="entry name" value="PTS_EIIB_3"/>
</dbReference>
<accession>A0ABT7UFQ3</accession>
<reference evidence="10" key="1">
    <citation type="submission" date="2023-06" db="EMBL/GenBank/DDBJ databases">
        <title>Identification and characterization of horizontal gene transfer across gut microbiota members of farm animals based on homology search.</title>
        <authorList>
            <person name="Zeman M."/>
            <person name="Kubasova T."/>
            <person name="Jahodarova E."/>
            <person name="Nykrynova M."/>
            <person name="Rychlik I."/>
        </authorList>
    </citation>
    <scope>NUCLEOTIDE SEQUENCE [LARGE SCALE GENOMIC DNA]</scope>
    <source>
        <strain evidence="10">ET341</strain>
    </source>
</reference>
<protein>
    <submittedName>
        <fullName evidence="9">PTS sugar transporter subunit IIB</fullName>
        <ecNumber evidence="9">2.7.1.-</ecNumber>
    </submittedName>
</protein>
<evidence type="ECO:0000256" key="4">
    <source>
        <dbReference type="ARBA" id="ARBA00022679"/>
    </source>
</evidence>
<dbReference type="EMBL" id="JAUDCK010000003">
    <property type="protein sequence ID" value="MDM8194980.1"/>
    <property type="molecule type" value="Genomic_DNA"/>
</dbReference>
<organism evidence="9 10">
    <name type="scientific">Massilimicrobiota timonensis</name>
    <dbReference type="NCBI Taxonomy" id="1776392"/>
    <lineage>
        <taxon>Bacteria</taxon>
        <taxon>Bacillati</taxon>
        <taxon>Bacillota</taxon>
        <taxon>Erysipelotrichia</taxon>
        <taxon>Erysipelotrichales</taxon>
        <taxon>Erysipelotrichaceae</taxon>
        <taxon>Massilimicrobiota</taxon>
    </lineage>
</organism>
<keyword evidence="6" id="KW-0418">Kinase</keyword>
<evidence type="ECO:0000256" key="1">
    <source>
        <dbReference type="ARBA" id="ARBA00022448"/>
    </source>
</evidence>
<dbReference type="SUPFAM" id="SSF52794">
    <property type="entry name" value="PTS system IIB component-like"/>
    <property type="match status" value="1"/>
</dbReference>
<dbReference type="PROSITE" id="PS51100">
    <property type="entry name" value="PTS_EIIB_TYPE_3"/>
    <property type="match status" value="1"/>
</dbReference>
<gene>
    <name evidence="9" type="ORF">QUV98_01480</name>
</gene>
<dbReference type="InterPro" id="IPR036095">
    <property type="entry name" value="PTS_EIIB-like_sf"/>
</dbReference>
<dbReference type="PANTHER" id="PTHR34581">
    <property type="entry name" value="PTS SYSTEM N,N'-DIACETYLCHITOBIOSE-SPECIFIC EIIB COMPONENT"/>
    <property type="match status" value="1"/>
</dbReference>
<feature type="modified residue" description="Phosphocysteine; by EIIA" evidence="7">
    <location>
        <position position="8"/>
    </location>
</feature>
<dbReference type="CDD" id="cd05564">
    <property type="entry name" value="PTS_IIB_chitobiose_lichenan"/>
    <property type="match status" value="1"/>
</dbReference>
<name>A0ABT7UFQ3_9FIRM</name>
<dbReference type="PANTHER" id="PTHR34581:SF2">
    <property type="entry name" value="PTS SYSTEM N,N'-DIACETYLCHITOBIOSE-SPECIFIC EIIB COMPONENT"/>
    <property type="match status" value="1"/>
</dbReference>
<evidence type="ECO:0000259" key="8">
    <source>
        <dbReference type="PROSITE" id="PS51100"/>
    </source>
</evidence>
<dbReference type="GO" id="GO:0016740">
    <property type="term" value="F:transferase activity"/>
    <property type="evidence" value="ECO:0007669"/>
    <property type="project" value="UniProtKB-KW"/>
</dbReference>
<evidence type="ECO:0000256" key="7">
    <source>
        <dbReference type="PROSITE-ProRule" id="PRU00423"/>
    </source>
</evidence>
<dbReference type="InterPro" id="IPR003501">
    <property type="entry name" value="PTS_EIIB_2/3"/>
</dbReference>
<dbReference type="EC" id="2.7.1.-" evidence="9"/>
<evidence type="ECO:0000256" key="6">
    <source>
        <dbReference type="ARBA" id="ARBA00022777"/>
    </source>
</evidence>
<comment type="caution">
    <text evidence="9">The sequence shown here is derived from an EMBL/GenBank/DDBJ whole genome shotgun (WGS) entry which is preliminary data.</text>
</comment>
<proteinExistence type="predicted"/>
<dbReference type="Gene3D" id="3.40.50.2300">
    <property type="match status" value="1"/>
</dbReference>
<evidence type="ECO:0000256" key="2">
    <source>
        <dbReference type="ARBA" id="ARBA00022553"/>
    </source>
</evidence>
<reference evidence="9 10" key="2">
    <citation type="submission" date="2023-06" db="EMBL/GenBank/DDBJ databases">
        <authorList>
            <person name="Zeman M."/>
            <person name="Kubasova T."/>
            <person name="Jahodarova E."/>
            <person name="Nykrynova M."/>
            <person name="Rychlik I."/>
        </authorList>
    </citation>
    <scope>NUCLEOTIDE SEQUENCE [LARGE SCALE GENOMIC DNA]</scope>
    <source>
        <strain evidence="9 10">ET341</strain>
    </source>
</reference>
<evidence type="ECO:0000256" key="5">
    <source>
        <dbReference type="ARBA" id="ARBA00022683"/>
    </source>
</evidence>
<evidence type="ECO:0000313" key="10">
    <source>
        <dbReference type="Proteomes" id="UP001529275"/>
    </source>
</evidence>
<evidence type="ECO:0000256" key="3">
    <source>
        <dbReference type="ARBA" id="ARBA00022597"/>
    </source>
</evidence>
<keyword evidence="2" id="KW-0597">Phosphoprotein</keyword>
<keyword evidence="1" id="KW-0813">Transport</keyword>